<dbReference type="HAMAP" id="MF_00374">
    <property type="entry name" value="Ribosomal_uL29"/>
    <property type="match status" value="1"/>
</dbReference>
<dbReference type="Pfam" id="PF00831">
    <property type="entry name" value="Ribosomal_L29"/>
    <property type="match status" value="1"/>
</dbReference>
<reference evidence="6 7" key="1">
    <citation type="journal article" date="2016" name="Nat. Commun.">
        <title>Thousands of microbial genomes shed light on interconnected biogeochemical processes in an aquifer system.</title>
        <authorList>
            <person name="Anantharaman K."/>
            <person name="Brown C.T."/>
            <person name="Hug L.A."/>
            <person name="Sharon I."/>
            <person name="Castelle C.J."/>
            <person name="Probst A.J."/>
            <person name="Thomas B.C."/>
            <person name="Singh A."/>
            <person name="Wilkins M.J."/>
            <person name="Karaoz U."/>
            <person name="Brodie E.L."/>
            <person name="Williams K.H."/>
            <person name="Hubbard S.S."/>
            <person name="Banfield J.F."/>
        </authorList>
    </citation>
    <scope>NUCLEOTIDE SEQUENCE [LARGE SCALE GENOMIC DNA]</scope>
</reference>
<proteinExistence type="inferred from homology"/>
<dbReference type="SUPFAM" id="SSF46561">
    <property type="entry name" value="Ribosomal protein L29 (L29p)"/>
    <property type="match status" value="1"/>
</dbReference>
<gene>
    <name evidence="5" type="primary">rpmC</name>
    <name evidence="6" type="ORF">A3C93_00695</name>
</gene>
<evidence type="ECO:0000256" key="1">
    <source>
        <dbReference type="ARBA" id="ARBA00009254"/>
    </source>
</evidence>
<organism evidence="6 7">
    <name type="scientific">Candidatus Lloydbacteria bacterium RIFCSPHIGHO2_02_FULL_54_17</name>
    <dbReference type="NCBI Taxonomy" id="1798664"/>
    <lineage>
        <taxon>Bacteria</taxon>
        <taxon>Candidatus Lloydiibacteriota</taxon>
    </lineage>
</organism>
<dbReference type="GO" id="GO:0006412">
    <property type="term" value="P:translation"/>
    <property type="evidence" value="ECO:0007669"/>
    <property type="project" value="UniProtKB-UniRule"/>
</dbReference>
<dbReference type="GO" id="GO:0005840">
    <property type="term" value="C:ribosome"/>
    <property type="evidence" value="ECO:0007669"/>
    <property type="project" value="UniProtKB-KW"/>
</dbReference>
<evidence type="ECO:0000256" key="4">
    <source>
        <dbReference type="ARBA" id="ARBA00035204"/>
    </source>
</evidence>
<accession>A0A1G2DEX2</accession>
<dbReference type="AlphaFoldDB" id="A0A1G2DEX2"/>
<keyword evidence="3 5" id="KW-0687">Ribonucleoprotein</keyword>
<dbReference type="InterPro" id="IPR001854">
    <property type="entry name" value="Ribosomal_uL29"/>
</dbReference>
<dbReference type="NCBIfam" id="TIGR00012">
    <property type="entry name" value="L29"/>
    <property type="match status" value="1"/>
</dbReference>
<protein>
    <recommendedName>
        <fullName evidence="4 5">Large ribosomal subunit protein uL29</fullName>
    </recommendedName>
</protein>
<comment type="similarity">
    <text evidence="1 5">Belongs to the universal ribosomal protein uL29 family.</text>
</comment>
<keyword evidence="2 5" id="KW-0689">Ribosomal protein</keyword>
<evidence type="ECO:0000313" key="6">
    <source>
        <dbReference type="EMBL" id="OGZ12159.1"/>
    </source>
</evidence>
<evidence type="ECO:0000256" key="3">
    <source>
        <dbReference type="ARBA" id="ARBA00023274"/>
    </source>
</evidence>
<dbReference type="EMBL" id="MHLO01000023">
    <property type="protein sequence ID" value="OGZ12159.1"/>
    <property type="molecule type" value="Genomic_DNA"/>
</dbReference>
<dbReference type="Proteomes" id="UP000178636">
    <property type="component" value="Unassembled WGS sequence"/>
</dbReference>
<sequence>MNMNEINKLSDRELEKLLLEKRAAVRQFRFDITGSKAKNVNDGSNMRKDVARILTALSLRDNK</sequence>
<dbReference type="InterPro" id="IPR036049">
    <property type="entry name" value="Ribosomal_uL29_sf"/>
</dbReference>
<dbReference type="Gene3D" id="1.10.287.310">
    <property type="match status" value="1"/>
</dbReference>
<evidence type="ECO:0000313" key="7">
    <source>
        <dbReference type="Proteomes" id="UP000178636"/>
    </source>
</evidence>
<comment type="caution">
    <text evidence="6">The sequence shown here is derived from an EMBL/GenBank/DDBJ whole genome shotgun (WGS) entry which is preliminary data.</text>
</comment>
<dbReference type="GO" id="GO:1990904">
    <property type="term" value="C:ribonucleoprotein complex"/>
    <property type="evidence" value="ECO:0007669"/>
    <property type="project" value="UniProtKB-KW"/>
</dbReference>
<evidence type="ECO:0000256" key="5">
    <source>
        <dbReference type="HAMAP-Rule" id="MF_00374"/>
    </source>
</evidence>
<evidence type="ECO:0000256" key="2">
    <source>
        <dbReference type="ARBA" id="ARBA00022980"/>
    </source>
</evidence>
<dbReference type="GO" id="GO:0003735">
    <property type="term" value="F:structural constituent of ribosome"/>
    <property type="evidence" value="ECO:0007669"/>
    <property type="project" value="InterPro"/>
</dbReference>
<name>A0A1G2DEX2_9BACT</name>
<dbReference type="STRING" id="1798664.A3C93_00695"/>